<dbReference type="Gene3D" id="2.60.120.10">
    <property type="entry name" value="Jelly Rolls"/>
    <property type="match status" value="1"/>
</dbReference>
<dbReference type="InterPro" id="IPR014710">
    <property type="entry name" value="RmlC-like_jellyroll"/>
</dbReference>
<dbReference type="PANTHER" id="PTHR43698:SF1">
    <property type="entry name" value="BLL4564 PROTEIN"/>
    <property type="match status" value="1"/>
</dbReference>
<dbReference type="OrthoDB" id="7507676at2"/>
<accession>A0A543KH21</accession>
<organism evidence="2 3">
    <name type="scientific">Roseinatronobacter monicus</name>
    <dbReference type="NCBI Taxonomy" id="393481"/>
    <lineage>
        <taxon>Bacteria</taxon>
        <taxon>Pseudomonadati</taxon>
        <taxon>Pseudomonadota</taxon>
        <taxon>Alphaproteobacteria</taxon>
        <taxon>Rhodobacterales</taxon>
        <taxon>Paracoccaceae</taxon>
        <taxon>Roseinatronobacter</taxon>
    </lineage>
</organism>
<dbReference type="SUPFAM" id="SSF51182">
    <property type="entry name" value="RmlC-like cupins"/>
    <property type="match status" value="1"/>
</dbReference>
<dbReference type="GO" id="GO:0051213">
    <property type="term" value="F:dioxygenase activity"/>
    <property type="evidence" value="ECO:0007669"/>
    <property type="project" value="UniProtKB-KW"/>
</dbReference>
<dbReference type="InterPro" id="IPR013096">
    <property type="entry name" value="Cupin_2"/>
</dbReference>
<evidence type="ECO:0000259" key="1">
    <source>
        <dbReference type="Pfam" id="PF07883"/>
    </source>
</evidence>
<dbReference type="Proteomes" id="UP000320582">
    <property type="component" value="Unassembled WGS sequence"/>
</dbReference>
<dbReference type="InterPro" id="IPR011051">
    <property type="entry name" value="RmlC_Cupin_sf"/>
</dbReference>
<evidence type="ECO:0000313" key="2">
    <source>
        <dbReference type="EMBL" id="TQM94385.1"/>
    </source>
</evidence>
<keyword evidence="3" id="KW-1185">Reference proteome</keyword>
<keyword evidence="2" id="KW-0560">Oxidoreductase</keyword>
<dbReference type="InterPro" id="IPR047263">
    <property type="entry name" value="HNL-like_cupin"/>
</dbReference>
<dbReference type="PANTHER" id="PTHR43698">
    <property type="entry name" value="RIBD C-TERMINAL DOMAIN CONTAINING PROTEIN"/>
    <property type="match status" value="1"/>
</dbReference>
<dbReference type="Pfam" id="PF07883">
    <property type="entry name" value="Cupin_2"/>
    <property type="match status" value="1"/>
</dbReference>
<dbReference type="AlphaFoldDB" id="A0A543KH21"/>
<proteinExistence type="predicted"/>
<dbReference type="EMBL" id="VFPT01000001">
    <property type="protein sequence ID" value="TQM94385.1"/>
    <property type="molecule type" value="Genomic_DNA"/>
</dbReference>
<sequence>MDIRHSGSTPSNTAPADYFTGTVWQEAICDPTETKAVIALLVTFAPNARTNWHKHALGQTLYVTSGSGLIQSRGGPVNTIRAGDRIWIPAGEEHWHGATPYNLMSHIAIQEVEDGTATHWLEPVTDAQYQGQS</sequence>
<dbReference type="CDD" id="cd02233">
    <property type="entry name" value="cupin_HNL-like"/>
    <property type="match status" value="1"/>
</dbReference>
<evidence type="ECO:0000313" key="3">
    <source>
        <dbReference type="Proteomes" id="UP000320582"/>
    </source>
</evidence>
<name>A0A543KH21_9RHOB</name>
<feature type="domain" description="Cupin type-2" evidence="1">
    <location>
        <begin position="41"/>
        <end position="98"/>
    </location>
</feature>
<reference evidence="2 3" key="1">
    <citation type="submission" date="2019-06" db="EMBL/GenBank/DDBJ databases">
        <title>Genomic Encyclopedia of Archaeal and Bacterial Type Strains, Phase II (KMG-II): from individual species to whole genera.</title>
        <authorList>
            <person name="Goeker M."/>
        </authorList>
    </citation>
    <scope>NUCLEOTIDE SEQUENCE [LARGE SCALE GENOMIC DNA]</scope>
    <source>
        <strain evidence="2 3">DSM 18423</strain>
    </source>
</reference>
<gene>
    <name evidence="2" type="ORF">BD293_3061</name>
</gene>
<comment type="caution">
    <text evidence="2">The sequence shown here is derived from an EMBL/GenBank/DDBJ whole genome shotgun (WGS) entry which is preliminary data.</text>
</comment>
<keyword evidence="2" id="KW-0223">Dioxygenase</keyword>
<protein>
    <submittedName>
        <fullName evidence="2">Quercetin dioxygenase-like cupin family protein</fullName>
    </submittedName>
</protein>
<dbReference type="RefSeq" id="WP_142082997.1">
    <property type="nucleotide sequence ID" value="NZ_VFPT01000001.1"/>
</dbReference>